<comment type="caution">
    <text evidence="1">The sequence shown here is derived from an EMBL/GenBank/DDBJ whole genome shotgun (WGS) entry which is preliminary data.</text>
</comment>
<accession>A0ACB6QUV7</accession>
<keyword evidence="2" id="KW-1185">Reference proteome</keyword>
<sequence length="199" mass="22661">MSPMFRSLVCSVSKYLWKTLTSNICGICSLAEIHKSLGKIFWVICESPVSDIHSRMRLQYVRFSLVTTDALNGSHQIPSNYFSFPKALLNLRYPPTISTMFSLPLLDAPQIILSLGTIFFLGYFFCMGFIITRILYYKGELGPRPEKFHIRPHYSADEVENAKGRPKSSYDGSNFLNSHDTSGPGQRSQPYVIRYNLLN</sequence>
<dbReference type="EMBL" id="MU003510">
    <property type="protein sequence ID" value="KAF2469865.1"/>
    <property type="molecule type" value="Genomic_DNA"/>
</dbReference>
<dbReference type="Proteomes" id="UP000799755">
    <property type="component" value="Unassembled WGS sequence"/>
</dbReference>
<evidence type="ECO:0000313" key="2">
    <source>
        <dbReference type="Proteomes" id="UP000799755"/>
    </source>
</evidence>
<evidence type="ECO:0000313" key="1">
    <source>
        <dbReference type="EMBL" id="KAF2469865.1"/>
    </source>
</evidence>
<organism evidence="1 2">
    <name type="scientific">Lindgomyces ingoldianus</name>
    <dbReference type="NCBI Taxonomy" id="673940"/>
    <lineage>
        <taxon>Eukaryota</taxon>
        <taxon>Fungi</taxon>
        <taxon>Dikarya</taxon>
        <taxon>Ascomycota</taxon>
        <taxon>Pezizomycotina</taxon>
        <taxon>Dothideomycetes</taxon>
        <taxon>Pleosporomycetidae</taxon>
        <taxon>Pleosporales</taxon>
        <taxon>Lindgomycetaceae</taxon>
        <taxon>Lindgomyces</taxon>
    </lineage>
</organism>
<proteinExistence type="predicted"/>
<reference evidence="1" key="1">
    <citation type="journal article" date="2020" name="Stud. Mycol.">
        <title>101 Dothideomycetes genomes: a test case for predicting lifestyles and emergence of pathogens.</title>
        <authorList>
            <person name="Haridas S."/>
            <person name="Albert R."/>
            <person name="Binder M."/>
            <person name="Bloem J."/>
            <person name="Labutti K."/>
            <person name="Salamov A."/>
            <person name="Andreopoulos B."/>
            <person name="Baker S."/>
            <person name="Barry K."/>
            <person name="Bills G."/>
            <person name="Bluhm B."/>
            <person name="Cannon C."/>
            <person name="Castanera R."/>
            <person name="Culley D."/>
            <person name="Daum C."/>
            <person name="Ezra D."/>
            <person name="Gonzalez J."/>
            <person name="Henrissat B."/>
            <person name="Kuo A."/>
            <person name="Liang C."/>
            <person name="Lipzen A."/>
            <person name="Lutzoni F."/>
            <person name="Magnuson J."/>
            <person name="Mondo S."/>
            <person name="Nolan M."/>
            <person name="Ohm R."/>
            <person name="Pangilinan J."/>
            <person name="Park H.-J."/>
            <person name="Ramirez L."/>
            <person name="Alfaro M."/>
            <person name="Sun H."/>
            <person name="Tritt A."/>
            <person name="Yoshinaga Y."/>
            <person name="Zwiers L.-H."/>
            <person name="Turgeon B."/>
            <person name="Goodwin S."/>
            <person name="Spatafora J."/>
            <person name="Crous P."/>
            <person name="Grigoriev I."/>
        </authorList>
    </citation>
    <scope>NUCLEOTIDE SEQUENCE</scope>
    <source>
        <strain evidence="1">ATCC 200398</strain>
    </source>
</reference>
<name>A0ACB6QUV7_9PLEO</name>
<protein>
    <submittedName>
        <fullName evidence="1">Uncharacterized protein</fullName>
    </submittedName>
</protein>
<gene>
    <name evidence="1" type="ORF">BDR25DRAFT_356108</name>
</gene>